<dbReference type="PANTHER" id="PTHR33692:SF1">
    <property type="entry name" value="RIBOSOME MATURATION FACTOR RIMM"/>
    <property type="match status" value="1"/>
</dbReference>
<keyword evidence="3 5" id="KW-0698">rRNA processing</keyword>
<keyword evidence="4 5" id="KW-0143">Chaperone</keyword>
<name>I0I983_CALAS</name>
<dbReference type="GO" id="GO:0043022">
    <property type="term" value="F:ribosome binding"/>
    <property type="evidence" value="ECO:0007669"/>
    <property type="project" value="InterPro"/>
</dbReference>
<accession>I0I983</accession>
<dbReference type="InterPro" id="IPR036976">
    <property type="entry name" value="RimM_N_sf"/>
</dbReference>
<dbReference type="PATRIC" id="fig|926550.5.peg.4069"/>
<evidence type="ECO:0000256" key="1">
    <source>
        <dbReference type="ARBA" id="ARBA00022490"/>
    </source>
</evidence>
<keyword evidence="9" id="KW-1185">Reference proteome</keyword>
<dbReference type="InterPro" id="IPR011961">
    <property type="entry name" value="RimM"/>
</dbReference>
<comment type="subunit">
    <text evidence="5">Binds ribosomal protein uS19.</text>
</comment>
<dbReference type="InterPro" id="IPR056792">
    <property type="entry name" value="PRC_RimM"/>
</dbReference>
<dbReference type="GO" id="GO:0005840">
    <property type="term" value="C:ribosome"/>
    <property type="evidence" value="ECO:0007669"/>
    <property type="project" value="InterPro"/>
</dbReference>
<dbReference type="SUPFAM" id="SSF50346">
    <property type="entry name" value="PRC-barrel domain"/>
    <property type="match status" value="1"/>
</dbReference>
<evidence type="ECO:0000256" key="4">
    <source>
        <dbReference type="ARBA" id="ARBA00023186"/>
    </source>
</evidence>
<comment type="similarity">
    <text evidence="5">Belongs to the RimM family.</text>
</comment>
<dbReference type="AlphaFoldDB" id="I0I983"/>
<feature type="domain" description="RimM N-terminal" evidence="6">
    <location>
        <begin position="38"/>
        <end position="116"/>
    </location>
</feature>
<dbReference type="Gene3D" id="2.30.30.240">
    <property type="entry name" value="PRC-barrel domain"/>
    <property type="match status" value="1"/>
</dbReference>
<organism evidence="8 9">
    <name type="scientific">Caldilinea aerophila (strain DSM 14535 / JCM 11387 / NBRC 104270 / STL-6-O1)</name>
    <dbReference type="NCBI Taxonomy" id="926550"/>
    <lineage>
        <taxon>Bacteria</taxon>
        <taxon>Bacillati</taxon>
        <taxon>Chloroflexota</taxon>
        <taxon>Caldilineae</taxon>
        <taxon>Caldilineales</taxon>
        <taxon>Caldilineaceae</taxon>
        <taxon>Caldilinea</taxon>
    </lineage>
</organism>
<dbReference type="GO" id="GO:0005737">
    <property type="term" value="C:cytoplasm"/>
    <property type="evidence" value="ECO:0007669"/>
    <property type="project" value="UniProtKB-SubCell"/>
</dbReference>
<dbReference type="STRING" id="926550.CLDAP_37810"/>
<dbReference type="Proteomes" id="UP000007880">
    <property type="component" value="Chromosome"/>
</dbReference>
<evidence type="ECO:0000259" key="6">
    <source>
        <dbReference type="Pfam" id="PF01782"/>
    </source>
</evidence>
<dbReference type="EMBL" id="AP012337">
    <property type="protein sequence ID" value="BAM01821.1"/>
    <property type="molecule type" value="Genomic_DNA"/>
</dbReference>
<evidence type="ECO:0000256" key="5">
    <source>
        <dbReference type="HAMAP-Rule" id="MF_00014"/>
    </source>
</evidence>
<evidence type="ECO:0000256" key="2">
    <source>
        <dbReference type="ARBA" id="ARBA00022517"/>
    </source>
</evidence>
<dbReference type="HAMAP" id="MF_00014">
    <property type="entry name" value="Ribosome_mat_RimM"/>
    <property type="match status" value="1"/>
</dbReference>
<proteinExistence type="inferred from homology"/>
<dbReference type="InterPro" id="IPR011033">
    <property type="entry name" value="PRC_barrel-like_sf"/>
</dbReference>
<dbReference type="GO" id="GO:0042274">
    <property type="term" value="P:ribosomal small subunit biogenesis"/>
    <property type="evidence" value="ECO:0007669"/>
    <property type="project" value="UniProtKB-UniRule"/>
</dbReference>
<evidence type="ECO:0000313" key="9">
    <source>
        <dbReference type="Proteomes" id="UP000007880"/>
    </source>
</evidence>
<dbReference type="InterPro" id="IPR002676">
    <property type="entry name" value="RimM_N"/>
</dbReference>
<comment type="domain">
    <text evidence="5">The PRC barrel domain binds ribosomal protein uS19.</text>
</comment>
<dbReference type="Pfam" id="PF24986">
    <property type="entry name" value="PRC_RimM"/>
    <property type="match status" value="1"/>
</dbReference>
<protein>
    <recommendedName>
        <fullName evidence="5">Ribosome maturation factor RimM</fullName>
    </recommendedName>
</protein>
<sequence length="205" mass="22765">MMADFARSIPPKRSPRPRGQTYRIYNQEVFVPDGFLAVGHIVGVHGLRGEVKLESYTDFPERFTPGERLWLGDDLAEVEIVSVRPHKNHLLIRFEGVSDRTAAEQLRGLWLFVAEEEAAELEEGAYWIHDLIGLEVRDESGALLGELVDVLITGANDVYVVHAMEGAAREILLPAIPEVILNVDLTAGVMTVRLLEGLLDAEAID</sequence>
<dbReference type="InterPro" id="IPR009000">
    <property type="entry name" value="Transl_B-barrel_sf"/>
</dbReference>
<dbReference type="NCBIfam" id="TIGR02273">
    <property type="entry name" value="16S_RimM"/>
    <property type="match status" value="1"/>
</dbReference>
<evidence type="ECO:0000313" key="8">
    <source>
        <dbReference type="EMBL" id="BAM01821.1"/>
    </source>
</evidence>
<evidence type="ECO:0000256" key="3">
    <source>
        <dbReference type="ARBA" id="ARBA00022552"/>
    </source>
</evidence>
<dbReference type="PANTHER" id="PTHR33692">
    <property type="entry name" value="RIBOSOME MATURATION FACTOR RIMM"/>
    <property type="match status" value="1"/>
</dbReference>
<dbReference type="HOGENOM" id="CLU_077636_3_2_0"/>
<evidence type="ECO:0000259" key="7">
    <source>
        <dbReference type="Pfam" id="PF24986"/>
    </source>
</evidence>
<feature type="domain" description="Ribosome maturation factor RimM PRC barrel" evidence="7">
    <location>
        <begin position="129"/>
        <end position="198"/>
    </location>
</feature>
<comment type="function">
    <text evidence="5">An accessory protein needed during the final step in the assembly of 30S ribosomal subunit, possibly for assembly of the head region. Essential for efficient processing of 16S rRNA. May be needed both before and after RbfA during the maturation of 16S rRNA. It has affinity for free ribosomal 30S subunits but not for 70S ribosomes.</text>
</comment>
<reference evidence="8 9" key="1">
    <citation type="submission" date="2012-02" db="EMBL/GenBank/DDBJ databases">
        <title>Complete genome sequence of Caldilinea aerophila DSM 14535 (= NBRC 102666).</title>
        <authorList>
            <person name="Oguchi A."/>
            <person name="Hosoyama A."/>
            <person name="Sekine M."/>
            <person name="Fukai R."/>
            <person name="Kato Y."/>
            <person name="Nakamura S."/>
            <person name="Hanada S."/>
            <person name="Yamazaki S."/>
            <person name="Fujita N."/>
        </authorList>
    </citation>
    <scope>NUCLEOTIDE SEQUENCE [LARGE SCALE GENOMIC DNA]</scope>
    <source>
        <strain evidence="9">DSM 14535 / JCM 11387 / NBRC 104270 / STL-6-O1</strain>
    </source>
</reference>
<dbReference type="GO" id="GO:0006364">
    <property type="term" value="P:rRNA processing"/>
    <property type="evidence" value="ECO:0007669"/>
    <property type="project" value="UniProtKB-UniRule"/>
</dbReference>
<keyword evidence="1 5" id="KW-0963">Cytoplasm</keyword>
<dbReference type="SUPFAM" id="SSF50447">
    <property type="entry name" value="Translation proteins"/>
    <property type="match status" value="1"/>
</dbReference>
<dbReference type="RefSeq" id="WP_014435044.1">
    <property type="nucleotide sequence ID" value="NC_017079.1"/>
</dbReference>
<gene>
    <name evidence="5 8" type="primary">rimM</name>
    <name evidence="8" type="ordered locus">CLDAP_37810</name>
</gene>
<dbReference type="eggNOG" id="COG0806">
    <property type="taxonomic scope" value="Bacteria"/>
</dbReference>
<dbReference type="Pfam" id="PF01782">
    <property type="entry name" value="RimM"/>
    <property type="match status" value="1"/>
</dbReference>
<dbReference type="KEGG" id="cap:CLDAP_37810"/>
<comment type="subcellular location">
    <subcellularLocation>
        <location evidence="5">Cytoplasm</location>
    </subcellularLocation>
</comment>
<dbReference type="Gene3D" id="2.40.30.60">
    <property type="entry name" value="RimM"/>
    <property type="match status" value="1"/>
</dbReference>
<keyword evidence="2 5" id="KW-0690">Ribosome biogenesis</keyword>